<protein>
    <submittedName>
        <fullName evidence="1">Uncharacterized protein</fullName>
    </submittedName>
</protein>
<keyword evidence="2" id="KW-1185">Reference proteome</keyword>
<comment type="caution">
    <text evidence="1">The sequence shown here is derived from an EMBL/GenBank/DDBJ whole genome shotgun (WGS) entry which is preliminary data.</text>
</comment>
<name>A0A4Z2HL39_9TELE</name>
<reference evidence="1 2" key="1">
    <citation type="submission" date="2019-03" db="EMBL/GenBank/DDBJ databases">
        <title>First draft genome of Liparis tanakae, snailfish: a comprehensive survey of snailfish specific genes.</title>
        <authorList>
            <person name="Kim W."/>
            <person name="Song I."/>
            <person name="Jeong J.-H."/>
            <person name="Kim D."/>
            <person name="Kim S."/>
            <person name="Ryu S."/>
            <person name="Song J.Y."/>
            <person name="Lee S.K."/>
        </authorList>
    </citation>
    <scope>NUCLEOTIDE SEQUENCE [LARGE SCALE GENOMIC DNA]</scope>
    <source>
        <tissue evidence="1">Muscle</tissue>
    </source>
</reference>
<proteinExistence type="predicted"/>
<sequence>MDSGSFCTTTKAMHISMADISNEVRRWVCGGLCVSSFTPHSPWSQLVTRQHKVRSEEEIRMRRRGHIRRKAGIHLRYGGHILLLYCPSNKHRSHDLCLPDGLQTRQSHASLYANSSHSVELACPALHSLPLPSTAPSLLITAKSRAYMLVGLVDPPTLNAEASHWTGSSYLIRVGRLGEVDSVSDELIPDHDLQLQLGVNHQLPPVAQRQVPLRAHVAAVAPNPVTVGLIPGLGSPQSGLVLVHHVTGINLGCRCHRLQGEIESTGRLVGFILQPPHRLVDPLPVVRDVDPDGIQVGVSDLFANLQIVISIIHKRLDVLGELEGLQPLVNDDRSVACHFGRCQIGYNSGGKKTLK</sequence>
<dbReference type="EMBL" id="SRLO01000231">
    <property type="protein sequence ID" value="TNN65693.1"/>
    <property type="molecule type" value="Genomic_DNA"/>
</dbReference>
<dbReference type="AlphaFoldDB" id="A0A4Z2HL39"/>
<evidence type="ECO:0000313" key="2">
    <source>
        <dbReference type="Proteomes" id="UP000314294"/>
    </source>
</evidence>
<organism evidence="1 2">
    <name type="scientific">Liparis tanakae</name>
    <name type="common">Tanaka's snailfish</name>
    <dbReference type="NCBI Taxonomy" id="230148"/>
    <lineage>
        <taxon>Eukaryota</taxon>
        <taxon>Metazoa</taxon>
        <taxon>Chordata</taxon>
        <taxon>Craniata</taxon>
        <taxon>Vertebrata</taxon>
        <taxon>Euteleostomi</taxon>
        <taxon>Actinopterygii</taxon>
        <taxon>Neopterygii</taxon>
        <taxon>Teleostei</taxon>
        <taxon>Neoteleostei</taxon>
        <taxon>Acanthomorphata</taxon>
        <taxon>Eupercaria</taxon>
        <taxon>Perciformes</taxon>
        <taxon>Cottioidei</taxon>
        <taxon>Cottales</taxon>
        <taxon>Liparidae</taxon>
        <taxon>Liparis</taxon>
    </lineage>
</organism>
<evidence type="ECO:0000313" key="1">
    <source>
        <dbReference type="EMBL" id="TNN65693.1"/>
    </source>
</evidence>
<dbReference type="Proteomes" id="UP000314294">
    <property type="component" value="Unassembled WGS sequence"/>
</dbReference>
<accession>A0A4Z2HL39</accession>
<gene>
    <name evidence="1" type="ORF">EYF80_024097</name>
</gene>